<dbReference type="PROSITE" id="PS51384">
    <property type="entry name" value="FAD_FR"/>
    <property type="match status" value="1"/>
</dbReference>
<dbReference type="Proteomes" id="UP001149079">
    <property type="component" value="Unassembled WGS sequence"/>
</dbReference>
<evidence type="ECO:0000256" key="2">
    <source>
        <dbReference type="ARBA" id="ARBA00023027"/>
    </source>
</evidence>
<protein>
    <recommendedName>
        <fullName evidence="3">FAD-binding FR-type domain-containing protein</fullName>
    </recommendedName>
</protein>
<keyword evidence="5" id="KW-1185">Reference proteome</keyword>
<organism evidence="4 5">
    <name type="scientific">Penicillium bovifimosum</name>
    <dbReference type="NCBI Taxonomy" id="126998"/>
    <lineage>
        <taxon>Eukaryota</taxon>
        <taxon>Fungi</taxon>
        <taxon>Dikarya</taxon>
        <taxon>Ascomycota</taxon>
        <taxon>Pezizomycotina</taxon>
        <taxon>Eurotiomycetes</taxon>
        <taxon>Eurotiomycetidae</taxon>
        <taxon>Eurotiales</taxon>
        <taxon>Aspergillaceae</taxon>
        <taxon>Penicillium</taxon>
    </lineage>
</organism>
<comment type="caution">
    <text evidence="4">The sequence shown here is derived from an EMBL/GenBank/DDBJ whole genome shotgun (WGS) entry which is preliminary data.</text>
</comment>
<proteinExistence type="predicted"/>
<evidence type="ECO:0000259" key="3">
    <source>
        <dbReference type="PROSITE" id="PS51384"/>
    </source>
</evidence>
<dbReference type="SUPFAM" id="SSF52343">
    <property type="entry name" value="Ferredoxin reductase-like, C-terminal NADP-linked domain"/>
    <property type="match status" value="1"/>
</dbReference>
<dbReference type="GO" id="GO:0016491">
    <property type="term" value="F:oxidoreductase activity"/>
    <property type="evidence" value="ECO:0007669"/>
    <property type="project" value="UniProtKB-KW"/>
</dbReference>
<dbReference type="PANTHER" id="PTHR46505:SF1">
    <property type="entry name" value="OXIDOREDUCTASE NAD-BINDING DOMAIN-CONTAINING PROTEIN 1"/>
    <property type="match status" value="1"/>
</dbReference>
<dbReference type="OrthoDB" id="436496at2759"/>
<dbReference type="PANTHER" id="PTHR46505">
    <property type="entry name" value="OXIDOREDUCTASE NAD-BINDING DOMAIN-CONTAINING PROTEIN 1"/>
    <property type="match status" value="1"/>
</dbReference>
<keyword evidence="1" id="KW-0560">Oxidoreductase</keyword>
<evidence type="ECO:0000313" key="5">
    <source>
        <dbReference type="Proteomes" id="UP001149079"/>
    </source>
</evidence>
<feature type="domain" description="FAD-binding FR-type" evidence="3">
    <location>
        <begin position="59"/>
        <end position="198"/>
    </location>
</feature>
<dbReference type="InterPro" id="IPR017927">
    <property type="entry name" value="FAD-bd_FR_type"/>
</dbReference>
<reference evidence="4" key="2">
    <citation type="journal article" date="2023" name="IMA Fungus">
        <title>Comparative genomic study of the Penicillium genus elucidates a diverse pangenome and 15 lateral gene transfer events.</title>
        <authorList>
            <person name="Petersen C."/>
            <person name="Sorensen T."/>
            <person name="Nielsen M.R."/>
            <person name="Sondergaard T.E."/>
            <person name="Sorensen J.L."/>
            <person name="Fitzpatrick D.A."/>
            <person name="Frisvad J.C."/>
            <person name="Nielsen K.L."/>
        </authorList>
    </citation>
    <scope>NUCLEOTIDE SEQUENCE</scope>
    <source>
        <strain evidence="4">IBT 22155</strain>
    </source>
</reference>
<dbReference type="InterPro" id="IPR052128">
    <property type="entry name" value="Oxidoreductase_NAD-binding"/>
</dbReference>
<evidence type="ECO:0000256" key="1">
    <source>
        <dbReference type="ARBA" id="ARBA00023002"/>
    </source>
</evidence>
<dbReference type="Gene3D" id="3.40.50.80">
    <property type="entry name" value="Nucleotide-binding domain of ferredoxin-NADP reductase (FNR) module"/>
    <property type="match status" value="1"/>
</dbReference>
<gene>
    <name evidence="4" type="ORF">N7515_003246</name>
</gene>
<dbReference type="RefSeq" id="XP_056523047.1">
    <property type="nucleotide sequence ID" value="XM_056663990.1"/>
</dbReference>
<dbReference type="SUPFAM" id="SSF63380">
    <property type="entry name" value="Riboflavin synthase domain-like"/>
    <property type="match status" value="1"/>
</dbReference>
<dbReference type="InterPro" id="IPR039261">
    <property type="entry name" value="FNR_nucleotide-bd"/>
</dbReference>
<dbReference type="Gene3D" id="2.40.30.10">
    <property type="entry name" value="Translation factors"/>
    <property type="match status" value="1"/>
</dbReference>
<name>A0A9W9H4P6_9EURO</name>
<reference evidence="4" key="1">
    <citation type="submission" date="2022-11" db="EMBL/GenBank/DDBJ databases">
        <authorList>
            <person name="Petersen C."/>
        </authorList>
    </citation>
    <scope>NUCLEOTIDE SEQUENCE</scope>
    <source>
        <strain evidence="4">IBT 22155</strain>
    </source>
</reference>
<keyword evidence="2" id="KW-0520">NAD</keyword>
<sequence>MYLMKSFYSLCPSRSISPRIIRHSQPVFRSISRTTGQMSSQREDSIPHELRTAAEPRQNRLYPVRLSHIEQVNPSVRLLQFALPPPEPNNTNQQPSSFLPGQWLDVNIPSIAQAGGFTITSTPADAEVLPPPEASVDPLVGEALEASPETETQGRPPYVELAVQDSPGNPAAAWLWRPKEDILGKELSIRVGGSFVWPPAGVSLSNIKNVVLVAGGVGINPLMSILSHLNNKGPHTNNPKTIRVLYSSRLPQDQGTASADTKLDQILFLPRIRQIIRSQESSHRLQISLDLFLTNLASADLMSAGSTSDINIHTERISGADLRAAALGKDTELDPRGTVCYVCGPPPMTDAVVESLGQILGEGGRQRVLFEKWW</sequence>
<dbReference type="GO" id="GO:0005739">
    <property type="term" value="C:mitochondrion"/>
    <property type="evidence" value="ECO:0007669"/>
    <property type="project" value="TreeGrafter"/>
</dbReference>
<evidence type="ECO:0000313" key="4">
    <source>
        <dbReference type="EMBL" id="KAJ5138398.1"/>
    </source>
</evidence>
<accession>A0A9W9H4P6</accession>
<dbReference type="GeneID" id="81403160"/>
<dbReference type="CDD" id="cd00322">
    <property type="entry name" value="FNR_like"/>
    <property type="match status" value="1"/>
</dbReference>
<dbReference type="AlphaFoldDB" id="A0A9W9H4P6"/>
<dbReference type="EMBL" id="JAPQKL010000003">
    <property type="protein sequence ID" value="KAJ5138398.1"/>
    <property type="molecule type" value="Genomic_DNA"/>
</dbReference>
<dbReference type="InterPro" id="IPR017938">
    <property type="entry name" value="Riboflavin_synthase-like_b-brl"/>
</dbReference>